<feature type="compositionally biased region" description="Polar residues" evidence="1">
    <location>
        <begin position="13"/>
        <end position="24"/>
    </location>
</feature>
<proteinExistence type="predicted"/>
<dbReference type="Proteomes" id="UP001165413">
    <property type="component" value="Unassembled WGS sequence"/>
</dbReference>
<reference evidence="2" key="1">
    <citation type="submission" date="2022-07" db="EMBL/GenBank/DDBJ databases">
        <title>Characterization of the Novel Bacterium Alteromonas immobilis LMIT006 and Alteromonas gregis LMIT007.</title>
        <authorList>
            <person name="Lin X."/>
        </authorList>
    </citation>
    <scope>NUCLEOTIDE SEQUENCE</scope>
    <source>
        <strain evidence="2">LMIT007</strain>
    </source>
</reference>
<dbReference type="PROSITE" id="PS51318">
    <property type="entry name" value="TAT"/>
    <property type="match status" value="1"/>
</dbReference>
<feature type="compositionally biased region" description="Basic and acidic residues" evidence="1">
    <location>
        <begin position="1"/>
        <end position="12"/>
    </location>
</feature>
<dbReference type="RefSeq" id="WP_254099856.1">
    <property type="nucleotide sequence ID" value="NZ_JANATA010000008.1"/>
</dbReference>
<dbReference type="AlphaFoldDB" id="A0AA42BL71"/>
<name>A0AA42BL71_9ALTE</name>
<sequence length="209" mass="22372">MKENNHLSHNIDEQSNTPDTSAQTRRNFLVKSSKGVGAGLLMAALPTKSVWATGIGNSMAASGHGSDLGGAVSLRIRGRNYLLNNVASFDLDQTFENVFGIRAFRGANNTYGADVTLRMVLSGVDANNVTDNQLRGPGNLNRNMARVYLNAIYHNGIQIVYPILDLSNLPPFDTAVNFANYLANSAVTDKTGTATALTSLVQDPNSDIV</sequence>
<gene>
    <name evidence="2" type="ORF">NLF92_06100</name>
</gene>
<evidence type="ECO:0000313" key="3">
    <source>
        <dbReference type="Proteomes" id="UP001165413"/>
    </source>
</evidence>
<keyword evidence="3" id="KW-1185">Reference proteome</keyword>
<organism evidence="2 3">
    <name type="scientific">Opacimonas viscosa</name>
    <dbReference type="NCBI Taxonomy" id="2961944"/>
    <lineage>
        <taxon>Bacteria</taxon>
        <taxon>Pseudomonadati</taxon>
        <taxon>Pseudomonadota</taxon>
        <taxon>Gammaproteobacteria</taxon>
        <taxon>Alteromonadales</taxon>
        <taxon>Alteromonadaceae</taxon>
        <taxon>Opacimonas</taxon>
    </lineage>
</organism>
<comment type="caution">
    <text evidence="2">The sequence shown here is derived from an EMBL/GenBank/DDBJ whole genome shotgun (WGS) entry which is preliminary data.</text>
</comment>
<dbReference type="EMBL" id="JANATA010000008">
    <property type="protein sequence ID" value="MCP3428515.1"/>
    <property type="molecule type" value="Genomic_DNA"/>
</dbReference>
<evidence type="ECO:0000256" key="1">
    <source>
        <dbReference type="SAM" id="MobiDB-lite"/>
    </source>
</evidence>
<protein>
    <submittedName>
        <fullName evidence="2">Uncharacterized protein</fullName>
    </submittedName>
</protein>
<dbReference type="InterPro" id="IPR006311">
    <property type="entry name" value="TAT_signal"/>
</dbReference>
<evidence type="ECO:0000313" key="2">
    <source>
        <dbReference type="EMBL" id="MCP3428515.1"/>
    </source>
</evidence>
<feature type="region of interest" description="Disordered" evidence="1">
    <location>
        <begin position="1"/>
        <end position="24"/>
    </location>
</feature>
<accession>A0AA42BL71</accession>